<accession>A0A814S7U3</accession>
<evidence type="ECO:0000313" key="10">
    <source>
        <dbReference type="EMBL" id="CAF1143414.1"/>
    </source>
</evidence>
<evidence type="ECO:0000256" key="2">
    <source>
        <dbReference type="ARBA" id="ARBA00009575"/>
    </source>
</evidence>
<dbReference type="GO" id="GO:0005743">
    <property type="term" value="C:mitochondrial inner membrane"/>
    <property type="evidence" value="ECO:0007669"/>
    <property type="project" value="UniProtKB-SubCell"/>
</dbReference>
<keyword evidence="7" id="KW-0496">Mitochondrion</keyword>
<protein>
    <recommendedName>
        <fullName evidence="3">Cytochrome c oxidase assembly protein COX20, mitochondrial</fullName>
    </recommendedName>
</protein>
<evidence type="ECO:0000256" key="5">
    <source>
        <dbReference type="ARBA" id="ARBA00022792"/>
    </source>
</evidence>
<dbReference type="AlphaFoldDB" id="A0A814S7U3"/>
<keyword evidence="8" id="KW-0472">Membrane</keyword>
<keyword evidence="9" id="KW-0175">Coiled coil</keyword>
<evidence type="ECO:0000256" key="4">
    <source>
        <dbReference type="ARBA" id="ARBA00022692"/>
    </source>
</evidence>
<dbReference type="Proteomes" id="UP000663864">
    <property type="component" value="Unassembled WGS sequence"/>
</dbReference>
<proteinExistence type="inferred from homology"/>
<keyword evidence="4" id="KW-0812">Transmembrane</keyword>
<comment type="similarity">
    <text evidence="2">Belongs to the COX20 family.</text>
</comment>
<keyword evidence="5" id="KW-0999">Mitochondrion inner membrane</keyword>
<sequence>MTSPTDPKDFSKLRSIAPINTDPNAAPATVWDRIKQNFAMFVEVSKNRPISETLCLKEALIFDMTSPTDPKDFSKLRSVAPINTDPNAAPATVWDKIKHNFAMFVEVSKNRPISETLCLKEALIFGIPGSFVCSMAAFLLTTNRIRVFQTAIISLPILSMGRFTQCRAAKHHERKATILVSKMIRAKTLTDGTAKQAEFERLFAKSKVELAELERQLDEIISKQQTGGT</sequence>
<keyword evidence="6" id="KW-1133">Transmembrane helix</keyword>
<gene>
    <name evidence="10" type="ORF">ZHD862_LOCUS19769</name>
</gene>
<comment type="subcellular location">
    <subcellularLocation>
        <location evidence="1">Mitochondrion inner membrane</location>
    </subcellularLocation>
</comment>
<evidence type="ECO:0000256" key="7">
    <source>
        <dbReference type="ARBA" id="ARBA00023128"/>
    </source>
</evidence>
<evidence type="ECO:0000256" key="3">
    <source>
        <dbReference type="ARBA" id="ARBA00017689"/>
    </source>
</evidence>
<organism evidence="10 11">
    <name type="scientific">Rotaria sordida</name>
    <dbReference type="NCBI Taxonomy" id="392033"/>
    <lineage>
        <taxon>Eukaryota</taxon>
        <taxon>Metazoa</taxon>
        <taxon>Spiralia</taxon>
        <taxon>Gnathifera</taxon>
        <taxon>Rotifera</taxon>
        <taxon>Eurotatoria</taxon>
        <taxon>Bdelloidea</taxon>
        <taxon>Philodinida</taxon>
        <taxon>Philodinidae</taxon>
        <taxon>Rotaria</taxon>
    </lineage>
</organism>
<evidence type="ECO:0000256" key="9">
    <source>
        <dbReference type="SAM" id="Coils"/>
    </source>
</evidence>
<evidence type="ECO:0000313" key="11">
    <source>
        <dbReference type="Proteomes" id="UP000663864"/>
    </source>
</evidence>
<feature type="coiled-coil region" evidence="9">
    <location>
        <begin position="196"/>
        <end position="223"/>
    </location>
</feature>
<comment type="caution">
    <text evidence="10">The sequence shown here is derived from an EMBL/GenBank/DDBJ whole genome shotgun (WGS) entry which is preliminary data.</text>
</comment>
<dbReference type="EMBL" id="CAJNOT010001090">
    <property type="protein sequence ID" value="CAF1143414.1"/>
    <property type="molecule type" value="Genomic_DNA"/>
</dbReference>
<reference evidence="10" key="1">
    <citation type="submission" date="2021-02" db="EMBL/GenBank/DDBJ databases">
        <authorList>
            <person name="Nowell W R."/>
        </authorList>
    </citation>
    <scope>NUCLEOTIDE SEQUENCE</scope>
</reference>
<evidence type="ECO:0000256" key="6">
    <source>
        <dbReference type="ARBA" id="ARBA00022989"/>
    </source>
</evidence>
<evidence type="ECO:0000256" key="8">
    <source>
        <dbReference type="ARBA" id="ARBA00023136"/>
    </source>
</evidence>
<dbReference type="InterPro" id="IPR022533">
    <property type="entry name" value="Cox20"/>
</dbReference>
<dbReference type="Pfam" id="PF12597">
    <property type="entry name" value="Cox20"/>
    <property type="match status" value="1"/>
</dbReference>
<dbReference type="GO" id="GO:0033617">
    <property type="term" value="P:mitochondrial respiratory chain complex IV assembly"/>
    <property type="evidence" value="ECO:0007669"/>
    <property type="project" value="InterPro"/>
</dbReference>
<evidence type="ECO:0000256" key="1">
    <source>
        <dbReference type="ARBA" id="ARBA00004273"/>
    </source>
</evidence>
<name>A0A814S7U3_9BILA</name>